<dbReference type="AlphaFoldDB" id="A0A5C7W432"/>
<proteinExistence type="predicted"/>
<evidence type="ECO:0000259" key="6">
    <source>
        <dbReference type="PROSITE" id="PS51898"/>
    </source>
</evidence>
<dbReference type="Gene3D" id="1.10.443.10">
    <property type="entry name" value="Intergrase catalytic core"/>
    <property type="match status" value="1"/>
</dbReference>
<dbReference type="Gene3D" id="1.10.150.130">
    <property type="match status" value="1"/>
</dbReference>
<feature type="domain" description="Core-binding (CB)" evidence="7">
    <location>
        <begin position="58"/>
        <end position="137"/>
    </location>
</feature>
<dbReference type="GO" id="GO:0003677">
    <property type="term" value="F:DNA binding"/>
    <property type="evidence" value="ECO:0007669"/>
    <property type="project" value="UniProtKB-UniRule"/>
</dbReference>
<gene>
    <name evidence="8" type="ORF">E6Q69_08835</name>
</gene>
<dbReference type="InterPro" id="IPR002104">
    <property type="entry name" value="Integrase_catalytic"/>
</dbReference>
<reference evidence="8 9" key="1">
    <citation type="submission" date="2018-09" db="EMBL/GenBank/DDBJ databases">
        <title>Metagenome Assembled Genomes from an Advanced Water Purification Facility.</title>
        <authorList>
            <person name="Stamps B.W."/>
            <person name="Spear J.R."/>
        </authorList>
    </citation>
    <scope>NUCLEOTIDE SEQUENCE [LARGE SCALE GENOMIC DNA]</scope>
    <source>
        <strain evidence="8">Bin_52_1</strain>
    </source>
</reference>
<dbReference type="InterPro" id="IPR057084">
    <property type="entry name" value="Int_N"/>
</dbReference>
<dbReference type="GO" id="GO:0006310">
    <property type="term" value="P:DNA recombination"/>
    <property type="evidence" value="ECO:0007669"/>
    <property type="project" value="UniProtKB-KW"/>
</dbReference>
<comment type="caution">
    <text evidence="8">The sequence shown here is derived from an EMBL/GenBank/DDBJ whole genome shotgun (WGS) entry which is preliminary data.</text>
</comment>
<feature type="region of interest" description="Disordered" evidence="5">
    <location>
        <begin position="325"/>
        <end position="352"/>
    </location>
</feature>
<evidence type="ECO:0000256" key="1">
    <source>
        <dbReference type="ARBA" id="ARBA00022908"/>
    </source>
</evidence>
<evidence type="ECO:0000259" key="7">
    <source>
        <dbReference type="PROSITE" id="PS51900"/>
    </source>
</evidence>
<evidence type="ECO:0000313" key="8">
    <source>
        <dbReference type="EMBL" id="TXI32477.1"/>
    </source>
</evidence>
<sequence length="352" mass="40066">MAIEQLPDGRWKVDVEPVKGKRFRKTFKTKAEAMRFESTKRASVINQKDWNPKPKDRRKLSELVDRWYALHGHSITSGLRRKNTLLLMCQRLGDPEATKLTGAHLVELRRKELESGAVPKSINNRFTYLKAVFNELYRLGDIDYANPLAKVKPLKFQERQLSYLSIKQIPQLIEALDASRSRCVRLVAEVCLATGARWSEAEGLTLQHVRNQTVIFTNTKSKRLRVIPVSKKLEKRLLDYLGEHQRFTSCSRAFRIAVEHSGIVLPRGQCSHVLRHTFASHFMMNGGNILTLKEILGHASLTMTMRYAHLSPAHLRDALRLNPLDGFDTSSTPPKRANKKTPKNQSLGASAP</sequence>
<keyword evidence="1" id="KW-0229">DNA integration</keyword>
<protein>
    <submittedName>
        <fullName evidence="8">Integrase</fullName>
    </submittedName>
</protein>
<dbReference type="InterPro" id="IPR011010">
    <property type="entry name" value="DNA_brk_join_enz"/>
</dbReference>
<dbReference type="PANTHER" id="PTHR30349:SF93">
    <property type="entry name" value="FELS-2 PROPHAGE PROTEIN"/>
    <property type="match status" value="1"/>
</dbReference>
<dbReference type="CDD" id="cd00796">
    <property type="entry name" value="INT_Rci_Hp1_C"/>
    <property type="match status" value="1"/>
</dbReference>
<dbReference type="GO" id="GO:0015074">
    <property type="term" value="P:DNA integration"/>
    <property type="evidence" value="ECO:0007669"/>
    <property type="project" value="UniProtKB-KW"/>
</dbReference>
<evidence type="ECO:0000256" key="4">
    <source>
        <dbReference type="PROSITE-ProRule" id="PRU01248"/>
    </source>
</evidence>
<accession>A0A5C7W432</accession>
<feature type="domain" description="Tyr recombinase" evidence="6">
    <location>
        <begin position="159"/>
        <end position="320"/>
    </location>
</feature>
<organism evidence="8 9">
    <name type="scientific">Aquipseudomonas alcaligenes</name>
    <name type="common">Pseudomonas alcaligenes</name>
    <dbReference type="NCBI Taxonomy" id="43263"/>
    <lineage>
        <taxon>Bacteria</taxon>
        <taxon>Pseudomonadati</taxon>
        <taxon>Pseudomonadota</taxon>
        <taxon>Gammaproteobacteria</taxon>
        <taxon>Pseudomonadales</taxon>
        <taxon>Pseudomonadaceae</taxon>
        <taxon>Aquipseudomonas</taxon>
    </lineage>
</organism>
<dbReference type="InterPro" id="IPR044068">
    <property type="entry name" value="CB"/>
</dbReference>
<feature type="compositionally biased region" description="Polar residues" evidence="5">
    <location>
        <begin position="343"/>
        <end position="352"/>
    </location>
</feature>
<name>A0A5C7W432_AQUAC</name>
<keyword evidence="2 4" id="KW-0238">DNA-binding</keyword>
<dbReference type="Pfam" id="PF00589">
    <property type="entry name" value="Phage_integrase"/>
    <property type="match status" value="1"/>
</dbReference>
<dbReference type="SUPFAM" id="SSF56349">
    <property type="entry name" value="DNA breaking-rejoining enzymes"/>
    <property type="match status" value="1"/>
</dbReference>
<evidence type="ECO:0000313" key="9">
    <source>
        <dbReference type="Proteomes" id="UP000321110"/>
    </source>
</evidence>
<dbReference type="EMBL" id="SSFO01000148">
    <property type="protein sequence ID" value="TXI32477.1"/>
    <property type="molecule type" value="Genomic_DNA"/>
</dbReference>
<dbReference type="InterPro" id="IPR013762">
    <property type="entry name" value="Integrase-like_cat_sf"/>
</dbReference>
<evidence type="ECO:0000256" key="5">
    <source>
        <dbReference type="SAM" id="MobiDB-lite"/>
    </source>
</evidence>
<dbReference type="InterPro" id="IPR010998">
    <property type="entry name" value="Integrase_recombinase_N"/>
</dbReference>
<evidence type="ECO:0000256" key="3">
    <source>
        <dbReference type="ARBA" id="ARBA00023172"/>
    </source>
</evidence>
<dbReference type="InterPro" id="IPR050090">
    <property type="entry name" value="Tyrosine_recombinase_XerCD"/>
</dbReference>
<dbReference type="PROSITE" id="PS51900">
    <property type="entry name" value="CB"/>
    <property type="match status" value="1"/>
</dbReference>
<dbReference type="PANTHER" id="PTHR30349">
    <property type="entry name" value="PHAGE INTEGRASE-RELATED"/>
    <property type="match status" value="1"/>
</dbReference>
<evidence type="ECO:0000256" key="2">
    <source>
        <dbReference type="ARBA" id="ARBA00023125"/>
    </source>
</evidence>
<keyword evidence="3" id="KW-0233">DNA recombination</keyword>
<dbReference type="Pfam" id="PF24624">
    <property type="entry name" value="Int_N"/>
    <property type="match status" value="1"/>
</dbReference>
<dbReference type="PROSITE" id="PS51898">
    <property type="entry name" value="TYR_RECOMBINASE"/>
    <property type="match status" value="1"/>
</dbReference>
<dbReference type="Proteomes" id="UP000321110">
    <property type="component" value="Unassembled WGS sequence"/>
</dbReference>